<reference evidence="1 2" key="1">
    <citation type="submission" date="2013-02" db="EMBL/GenBank/DDBJ databases">
        <title>The Genome Annotation of Plasmodium falciparum Vietnam Oak-Knoll (FVO).</title>
        <authorList>
            <consortium name="The Broad Institute Genome Sequencing Platform"/>
            <consortium name="The Broad Institute Genome Sequencing Center for Infectious Disease"/>
            <person name="Neafsey D."/>
            <person name="Hoffman S."/>
            <person name="Volkman S."/>
            <person name="Rosenthal P."/>
            <person name="Walker B."/>
            <person name="Young S.K."/>
            <person name="Zeng Q."/>
            <person name="Gargeya S."/>
            <person name="Fitzgerald M."/>
            <person name="Haas B."/>
            <person name="Abouelleil A."/>
            <person name="Allen A.W."/>
            <person name="Alvarado L."/>
            <person name="Arachchi H.M."/>
            <person name="Berlin A.M."/>
            <person name="Chapman S.B."/>
            <person name="Gainer-Dewar J."/>
            <person name="Goldberg J."/>
            <person name="Griggs A."/>
            <person name="Gujja S."/>
            <person name="Hansen M."/>
            <person name="Howarth C."/>
            <person name="Imamovic A."/>
            <person name="Ireland A."/>
            <person name="Larimer J."/>
            <person name="McCowan C."/>
            <person name="Murphy C."/>
            <person name="Pearson M."/>
            <person name="Poon T.W."/>
            <person name="Priest M."/>
            <person name="Roberts A."/>
            <person name="Saif S."/>
            <person name="Shea T."/>
            <person name="Sisk P."/>
            <person name="Sykes S."/>
            <person name="Wortman J."/>
            <person name="Nusbaum C."/>
            <person name="Birren B."/>
        </authorList>
    </citation>
    <scope>NUCLEOTIDE SEQUENCE [LARGE SCALE GENOMIC DNA]</scope>
    <source>
        <strain evidence="2">Vietnam Oak-Knoll (FVO)</strain>
    </source>
</reference>
<dbReference type="AlphaFoldDB" id="A0A024V1N1"/>
<evidence type="ECO:0000313" key="2">
    <source>
        <dbReference type="Proteomes" id="UP000030690"/>
    </source>
</evidence>
<reference evidence="1 2" key="2">
    <citation type="submission" date="2013-02" db="EMBL/GenBank/DDBJ databases">
        <title>The Genome Sequence of Plasmodium falciparum Vietnam Oak-Knoll (FVO).</title>
        <authorList>
            <consortium name="The Broad Institute Genome Sequencing Platform"/>
            <consortium name="The Broad Institute Genome Sequencing Center for Infectious Disease"/>
            <person name="Neafsey D."/>
            <person name="Cheeseman I."/>
            <person name="Volkman S."/>
            <person name="Adams J."/>
            <person name="Walker B."/>
            <person name="Young S.K."/>
            <person name="Zeng Q."/>
            <person name="Gargeya S."/>
            <person name="Fitzgerald M."/>
            <person name="Haas B."/>
            <person name="Abouelleil A."/>
            <person name="Alvarado L."/>
            <person name="Arachchi H.M."/>
            <person name="Berlin A.M."/>
            <person name="Chapman S.B."/>
            <person name="Dewar J."/>
            <person name="Goldberg J."/>
            <person name="Griggs A."/>
            <person name="Gujja S."/>
            <person name="Hansen M."/>
            <person name="Howarth C."/>
            <person name="Imamovic A."/>
            <person name="Larimer J."/>
            <person name="McCowan C."/>
            <person name="Murphy C."/>
            <person name="Neiman D."/>
            <person name="Pearson M."/>
            <person name="Priest M."/>
            <person name="Roberts A."/>
            <person name="Saif S."/>
            <person name="Shea T."/>
            <person name="Sisk P."/>
            <person name="Sykes S."/>
            <person name="Wortman J."/>
            <person name="Nusbaum C."/>
            <person name="Birren B."/>
        </authorList>
    </citation>
    <scope>NUCLEOTIDE SEQUENCE [LARGE SCALE GENOMIC DNA]</scope>
    <source>
        <strain evidence="2">Vietnam Oak-Knoll (FVO)</strain>
    </source>
</reference>
<dbReference type="Proteomes" id="UP000030690">
    <property type="component" value="Unassembled WGS sequence"/>
</dbReference>
<organism evidence="1 2">
    <name type="scientific">Plasmodium falciparum Vietnam Oak-Knoll</name>
    <name type="common">FVO</name>
    <dbReference type="NCBI Taxonomy" id="1036723"/>
    <lineage>
        <taxon>Eukaryota</taxon>
        <taxon>Sar</taxon>
        <taxon>Alveolata</taxon>
        <taxon>Apicomplexa</taxon>
        <taxon>Aconoidasida</taxon>
        <taxon>Haemosporida</taxon>
        <taxon>Plasmodiidae</taxon>
        <taxon>Plasmodium</taxon>
        <taxon>Plasmodium (Laverania)</taxon>
    </lineage>
</organism>
<dbReference type="OrthoDB" id="391651at2759"/>
<proteinExistence type="predicted"/>
<name>A0A024V1N1_PLAFA</name>
<sequence length="371" mass="44370">MSFKEKLNKRKKNDEIIFEGYGKIQQEIKTNDAPRGSKQENLSEKLPFFLNKKKKTTDYDFMVNISEEDKDVRSVSRTIKLYLNINNDIRLRLSLLYVSEQYELFKSYLIALKDMMKSIIVIKVTRKGNIKKKRLSFNSYNMSIIGNWSKKVLLYDEITQINIGSCSTKELKIYENKFQDYNNRENYVVIRTLYRDYSFLFLTDYDIFMKLKNSSAIEKLKFILNNKNNPALLNDKDMKNNGANQKKDNINMRSKTNNFIDFKRRTVYEQYVNHKDDNNTNEDMDLYDTSRGFKFFFFKVLRSIKTKTIDMENDNIKAIMKPNNIIYFHKYNTLNHKINSFFLYCQIQLDICGPEIWFTSKFDDILFTHKS</sequence>
<evidence type="ECO:0000313" key="1">
    <source>
        <dbReference type="EMBL" id="ETW16706.1"/>
    </source>
</evidence>
<protein>
    <submittedName>
        <fullName evidence="1">Uncharacterized protein</fullName>
    </submittedName>
</protein>
<accession>A0A024V1N1</accession>
<dbReference type="EMBL" id="KI925140">
    <property type="protein sequence ID" value="ETW16706.1"/>
    <property type="molecule type" value="Genomic_DNA"/>
</dbReference>
<gene>
    <name evidence="1" type="ORF">PFFVO_04368</name>
</gene>